<dbReference type="Proteomes" id="UP000433359">
    <property type="component" value="Unassembled WGS sequence"/>
</dbReference>
<evidence type="ECO:0000256" key="2">
    <source>
        <dbReference type="ARBA" id="ARBA00022737"/>
    </source>
</evidence>
<reference evidence="3 4" key="1">
    <citation type="submission" date="2019-08" db="EMBL/GenBank/DDBJ databases">
        <title>In-depth cultivation of the pig gut microbiome towards novel bacterial diversity and tailored functional studies.</title>
        <authorList>
            <person name="Wylensek D."/>
            <person name="Hitch T.C.A."/>
            <person name="Clavel T."/>
        </authorList>
    </citation>
    <scope>NUCLEOTIDE SEQUENCE [LARGE SCALE GENOMIC DNA]</scope>
    <source>
        <strain evidence="3 4">BSM-383-APC-4H</strain>
    </source>
</reference>
<proteinExistence type="predicted"/>
<keyword evidence="2" id="KW-0677">Repeat</keyword>
<protein>
    <submittedName>
        <fullName evidence="3">Serine acetyltransferase</fullName>
    </submittedName>
</protein>
<dbReference type="RefSeq" id="WP_154581143.1">
    <property type="nucleotide sequence ID" value="NZ_VULP01000018.1"/>
</dbReference>
<dbReference type="EMBL" id="VULP01000018">
    <property type="protein sequence ID" value="MSU82547.1"/>
    <property type="molecule type" value="Genomic_DNA"/>
</dbReference>
<accession>A0A6N7YBZ0</accession>
<dbReference type="Gene3D" id="2.160.10.10">
    <property type="entry name" value="Hexapeptide repeat proteins"/>
    <property type="match status" value="1"/>
</dbReference>
<keyword evidence="1 3" id="KW-0808">Transferase</keyword>
<organism evidence="3 4">
    <name type="scientific">Anaerobutyricum soehngenii</name>
    <dbReference type="NCBI Taxonomy" id="105843"/>
    <lineage>
        <taxon>Bacteria</taxon>
        <taxon>Bacillati</taxon>
        <taxon>Bacillota</taxon>
        <taxon>Clostridia</taxon>
        <taxon>Lachnospirales</taxon>
        <taxon>Lachnospiraceae</taxon>
        <taxon>Anaerobutyricum</taxon>
    </lineage>
</organism>
<evidence type="ECO:0000313" key="4">
    <source>
        <dbReference type="Proteomes" id="UP000433359"/>
    </source>
</evidence>
<dbReference type="InterPro" id="IPR011004">
    <property type="entry name" value="Trimer_LpxA-like_sf"/>
</dbReference>
<dbReference type="AlphaFoldDB" id="A0A6N7YBZ0"/>
<dbReference type="GO" id="GO:0016740">
    <property type="term" value="F:transferase activity"/>
    <property type="evidence" value="ECO:0007669"/>
    <property type="project" value="UniProtKB-KW"/>
</dbReference>
<dbReference type="InterPro" id="IPR001451">
    <property type="entry name" value="Hexapep"/>
</dbReference>
<name>A0A6N7YBZ0_9FIRM</name>
<gene>
    <name evidence="3" type="ORF">FYJ25_09325</name>
</gene>
<evidence type="ECO:0000313" key="3">
    <source>
        <dbReference type="EMBL" id="MSU82547.1"/>
    </source>
</evidence>
<sequence length="187" mass="20593">MIDSKSDLREYMERDRIALGKKKHPKIIGDYIWKFEILMRYCEYYSNTKSKSVVKWLFLFMYKRVSLKLGFSIPINVFGPGLSIAHYGTIVVNPAARIGKNCRIHEGVTIGATNGDTRSAQIGDNVFIGSGAKVIGNISIAPDVAIAANAVVVTNIQEAGTTWGGIPAKKISNKDSHDNLNPKVFDC</sequence>
<dbReference type="InterPro" id="IPR018357">
    <property type="entry name" value="Hexapep_transf_CS"/>
</dbReference>
<dbReference type="SUPFAM" id="SSF51161">
    <property type="entry name" value="Trimeric LpxA-like enzymes"/>
    <property type="match status" value="1"/>
</dbReference>
<evidence type="ECO:0000256" key="1">
    <source>
        <dbReference type="ARBA" id="ARBA00022679"/>
    </source>
</evidence>
<dbReference type="PROSITE" id="PS00101">
    <property type="entry name" value="HEXAPEP_TRANSFERASES"/>
    <property type="match status" value="1"/>
</dbReference>
<dbReference type="Pfam" id="PF00132">
    <property type="entry name" value="Hexapep"/>
    <property type="match status" value="1"/>
</dbReference>
<comment type="caution">
    <text evidence="3">The sequence shown here is derived from an EMBL/GenBank/DDBJ whole genome shotgun (WGS) entry which is preliminary data.</text>
</comment>
<dbReference type="PANTHER" id="PTHR42811">
    <property type="entry name" value="SERINE ACETYLTRANSFERASE"/>
    <property type="match status" value="1"/>
</dbReference>